<feature type="transmembrane region" description="Helical" evidence="6">
    <location>
        <begin position="141"/>
        <end position="167"/>
    </location>
</feature>
<keyword evidence="2" id="KW-1003">Cell membrane</keyword>
<evidence type="ECO:0000256" key="6">
    <source>
        <dbReference type="SAM" id="Phobius"/>
    </source>
</evidence>
<feature type="transmembrane region" description="Helical" evidence="6">
    <location>
        <begin position="98"/>
        <end position="121"/>
    </location>
</feature>
<feature type="transmembrane region" description="Helical" evidence="6">
    <location>
        <begin position="21"/>
        <end position="44"/>
    </location>
</feature>
<comment type="caution">
    <text evidence="7">The sequence shown here is derived from an EMBL/GenBank/DDBJ whole genome shotgun (WGS) entry which is preliminary data.</text>
</comment>
<dbReference type="PANTHER" id="PTHR30250">
    <property type="entry name" value="PST FAMILY PREDICTED COLANIC ACID TRANSPORTER"/>
    <property type="match status" value="1"/>
</dbReference>
<gene>
    <name evidence="7" type="ORF">ES711_08065</name>
</gene>
<keyword evidence="8" id="KW-1185">Reference proteome</keyword>
<dbReference type="InterPro" id="IPR050833">
    <property type="entry name" value="Poly_Biosynth_Transport"/>
</dbReference>
<evidence type="ECO:0000256" key="2">
    <source>
        <dbReference type="ARBA" id="ARBA00022475"/>
    </source>
</evidence>
<evidence type="ECO:0000313" key="8">
    <source>
        <dbReference type="Proteomes" id="UP000321734"/>
    </source>
</evidence>
<name>A0A5C7ARI1_9FLAO</name>
<feature type="transmembrane region" description="Helical" evidence="6">
    <location>
        <begin position="179"/>
        <end position="197"/>
    </location>
</feature>
<reference evidence="7 8" key="1">
    <citation type="submission" date="2019-08" db="EMBL/GenBank/DDBJ databases">
        <title>Genome sequence of Gelidibacter salicanalis IC162T.</title>
        <authorList>
            <person name="Bowman J.P."/>
        </authorList>
    </citation>
    <scope>NUCLEOTIDE SEQUENCE [LARGE SCALE GENOMIC DNA]</scope>
    <source>
        <strain evidence="7 8">IC162</strain>
    </source>
</reference>
<evidence type="ECO:0000256" key="1">
    <source>
        <dbReference type="ARBA" id="ARBA00004651"/>
    </source>
</evidence>
<evidence type="ECO:0000313" key="7">
    <source>
        <dbReference type="EMBL" id="TXE08452.1"/>
    </source>
</evidence>
<dbReference type="AlphaFoldDB" id="A0A5C7ARI1"/>
<sequence length="200" mass="22629">MKESILKILNRLGVKSARTKTIVENVSISFFYKGGSILANLLLVPLTINYLDTTNYGIWLIITSFISWFTFFDIGLGHGLRNKFTEAKANHNMQLAKAYISTTYFSITIISAFLFIVFYITNHFIDWSKVFNTDPGLASNLSVIMLIVFGCFSIQFVVKLITTIYIADQRPAMQGLIDLLTQVLLVTSVFVLTTFLVHRC</sequence>
<dbReference type="PANTHER" id="PTHR30250:SF11">
    <property type="entry name" value="O-ANTIGEN TRANSPORTER-RELATED"/>
    <property type="match status" value="1"/>
</dbReference>
<dbReference type="EMBL" id="VORX01000003">
    <property type="protein sequence ID" value="TXE08452.1"/>
    <property type="molecule type" value="Genomic_DNA"/>
</dbReference>
<dbReference type="GO" id="GO:0005886">
    <property type="term" value="C:plasma membrane"/>
    <property type="evidence" value="ECO:0007669"/>
    <property type="project" value="UniProtKB-SubCell"/>
</dbReference>
<evidence type="ECO:0008006" key="9">
    <source>
        <dbReference type="Google" id="ProtNLM"/>
    </source>
</evidence>
<dbReference type="OrthoDB" id="512217at2"/>
<comment type="subcellular location">
    <subcellularLocation>
        <location evidence="1">Cell membrane</location>
        <topology evidence="1">Multi-pass membrane protein</topology>
    </subcellularLocation>
</comment>
<accession>A0A5C7ARI1</accession>
<organism evidence="7 8">
    <name type="scientific">Gelidibacter salicanalis</name>
    <dbReference type="NCBI Taxonomy" id="291193"/>
    <lineage>
        <taxon>Bacteria</taxon>
        <taxon>Pseudomonadati</taxon>
        <taxon>Bacteroidota</taxon>
        <taxon>Flavobacteriia</taxon>
        <taxon>Flavobacteriales</taxon>
        <taxon>Flavobacteriaceae</taxon>
        <taxon>Gelidibacter</taxon>
    </lineage>
</organism>
<evidence type="ECO:0000256" key="3">
    <source>
        <dbReference type="ARBA" id="ARBA00022692"/>
    </source>
</evidence>
<keyword evidence="4 6" id="KW-1133">Transmembrane helix</keyword>
<protein>
    <recommendedName>
        <fullName evidence="9">Oligosaccharide flippase family protein</fullName>
    </recommendedName>
</protein>
<dbReference type="Proteomes" id="UP000321734">
    <property type="component" value="Unassembled WGS sequence"/>
</dbReference>
<dbReference type="RefSeq" id="WP_146892423.1">
    <property type="nucleotide sequence ID" value="NZ_VORX01000003.1"/>
</dbReference>
<proteinExistence type="predicted"/>
<keyword evidence="3 6" id="KW-0812">Transmembrane</keyword>
<feature type="transmembrane region" description="Helical" evidence="6">
    <location>
        <begin position="56"/>
        <end position="77"/>
    </location>
</feature>
<keyword evidence="5 6" id="KW-0472">Membrane</keyword>
<evidence type="ECO:0000256" key="5">
    <source>
        <dbReference type="ARBA" id="ARBA00023136"/>
    </source>
</evidence>
<evidence type="ECO:0000256" key="4">
    <source>
        <dbReference type="ARBA" id="ARBA00022989"/>
    </source>
</evidence>